<dbReference type="AlphaFoldDB" id="A0A9D4JSF2"/>
<gene>
    <name evidence="3" type="ORF">DPMN_124345</name>
</gene>
<feature type="chain" id="PRO_5039017528" evidence="2">
    <location>
        <begin position="22"/>
        <end position="120"/>
    </location>
</feature>
<dbReference type="EMBL" id="JAIWYP010000005">
    <property type="protein sequence ID" value="KAH3822561.1"/>
    <property type="molecule type" value="Genomic_DNA"/>
</dbReference>
<accession>A0A9D4JSF2</accession>
<evidence type="ECO:0000256" key="2">
    <source>
        <dbReference type="SAM" id="SignalP"/>
    </source>
</evidence>
<keyword evidence="4" id="KW-1185">Reference proteome</keyword>
<proteinExistence type="predicted"/>
<feature type="signal peptide" evidence="2">
    <location>
        <begin position="1"/>
        <end position="21"/>
    </location>
</feature>
<dbReference type="PANTHER" id="PTHR33562">
    <property type="entry name" value="ATILLA, ISOFORM B-RELATED-RELATED"/>
    <property type="match status" value="1"/>
</dbReference>
<sequence length="120" mass="12650">MSMKFVNVALVLFAEVLTTDAVSCYLCDSGSNKNCGDPFSAAGVSSITGCKACTKATSLGVVTRMCTMWTSSEACNEDKGRESCTCIRDLCNAAPQVTVTMGTILTGSTAVLLMELLFMF</sequence>
<reference evidence="3" key="2">
    <citation type="submission" date="2020-11" db="EMBL/GenBank/DDBJ databases">
        <authorList>
            <person name="McCartney M.A."/>
            <person name="Auch B."/>
            <person name="Kono T."/>
            <person name="Mallez S."/>
            <person name="Becker A."/>
            <person name="Gohl D.M."/>
            <person name="Silverstein K.A.T."/>
            <person name="Koren S."/>
            <person name="Bechman K.B."/>
            <person name="Herman A."/>
            <person name="Abrahante J.E."/>
            <person name="Garbe J."/>
        </authorList>
    </citation>
    <scope>NUCLEOTIDE SEQUENCE</scope>
    <source>
        <strain evidence="3">Duluth1</strain>
        <tissue evidence="3">Whole animal</tissue>
    </source>
</reference>
<name>A0A9D4JSF2_DREPO</name>
<reference evidence="3" key="1">
    <citation type="journal article" date="2019" name="bioRxiv">
        <title>The Genome of the Zebra Mussel, Dreissena polymorpha: A Resource for Invasive Species Research.</title>
        <authorList>
            <person name="McCartney M.A."/>
            <person name="Auch B."/>
            <person name="Kono T."/>
            <person name="Mallez S."/>
            <person name="Zhang Y."/>
            <person name="Obille A."/>
            <person name="Becker A."/>
            <person name="Abrahante J.E."/>
            <person name="Garbe J."/>
            <person name="Badalamenti J.P."/>
            <person name="Herman A."/>
            <person name="Mangelson H."/>
            <person name="Liachko I."/>
            <person name="Sullivan S."/>
            <person name="Sone E.D."/>
            <person name="Koren S."/>
            <person name="Silverstein K.A.T."/>
            <person name="Beckman K.B."/>
            <person name="Gohl D.M."/>
        </authorList>
    </citation>
    <scope>NUCLEOTIDE SEQUENCE</scope>
    <source>
        <strain evidence="3">Duluth1</strain>
        <tissue evidence="3">Whole animal</tissue>
    </source>
</reference>
<organism evidence="3 4">
    <name type="scientific">Dreissena polymorpha</name>
    <name type="common">Zebra mussel</name>
    <name type="synonym">Mytilus polymorpha</name>
    <dbReference type="NCBI Taxonomy" id="45954"/>
    <lineage>
        <taxon>Eukaryota</taxon>
        <taxon>Metazoa</taxon>
        <taxon>Spiralia</taxon>
        <taxon>Lophotrochozoa</taxon>
        <taxon>Mollusca</taxon>
        <taxon>Bivalvia</taxon>
        <taxon>Autobranchia</taxon>
        <taxon>Heteroconchia</taxon>
        <taxon>Euheterodonta</taxon>
        <taxon>Imparidentia</taxon>
        <taxon>Neoheterodontei</taxon>
        <taxon>Myida</taxon>
        <taxon>Dreissenoidea</taxon>
        <taxon>Dreissenidae</taxon>
        <taxon>Dreissena</taxon>
    </lineage>
</organism>
<evidence type="ECO:0000313" key="3">
    <source>
        <dbReference type="EMBL" id="KAH3822561.1"/>
    </source>
</evidence>
<dbReference type="InterPro" id="IPR050975">
    <property type="entry name" value="Sleep_regulator"/>
</dbReference>
<protein>
    <submittedName>
        <fullName evidence="3">Uncharacterized protein</fullName>
    </submittedName>
</protein>
<evidence type="ECO:0000313" key="4">
    <source>
        <dbReference type="Proteomes" id="UP000828390"/>
    </source>
</evidence>
<keyword evidence="1 2" id="KW-0732">Signal</keyword>
<comment type="caution">
    <text evidence="3">The sequence shown here is derived from an EMBL/GenBank/DDBJ whole genome shotgun (WGS) entry which is preliminary data.</text>
</comment>
<dbReference type="Proteomes" id="UP000828390">
    <property type="component" value="Unassembled WGS sequence"/>
</dbReference>
<evidence type="ECO:0000256" key="1">
    <source>
        <dbReference type="ARBA" id="ARBA00022729"/>
    </source>
</evidence>